<accession>A0A9W8Z4V8</accession>
<name>A0A9W8Z4V8_9PEZI</name>
<feature type="signal peptide" evidence="1">
    <location>
        <begin position="1"/>
        <end position="17"/>
    </location>
</feature>
<dbReference type="EMBL" id="JAPEVB010000001">
    <property type="protein sequence ID" value="KAJ4397783.1"/>
    <property type="molecule type" value="Genomic_DNA"/>
</dbReference>
<dbReference type="AlphaFoldDB" id="A0A9W8Z4V8"/>
<evidence type="ECO:0000313" key="3">
    <source>
        <dbReference type="Proteomes" id="UP001140453"/>
    </source>
</evidence>
<keyword evidence="3" id="KW-1185">Reference proteome</keyword>
<keyword evidence="1" id="KW-0732">Signal</keyword>
<protein>
    <submittedName>
        <fullName evidence="2">Uncharacterized protein</fullName>
    </submittedName>
</protein>
<comment type="caution">
    <text evidence="2">The sequence shown here is derived from an EMBL/GenBank/DDBJ whole genome shotgun (WGS) entry which is preliminary data.</text>
</comment>
<gene>
    <name evidence="2" type="ORF">N0V93_002020</name>
</gene>
<feature type="chain" id="PRO_5040811458" evidence="1">
    <location>
        <begin position="18"/>
        <end position="106"/>
    </location>
</feature>
<dbReference type="Proteomes" id="UP001140453">
    <property type="component" value="Unassembled WGS sequence"/>
</dbReference>
<evidence type="ECO:0000313" key="2">
    <source>
        <dbReference type="EMBL" id="KAJ4397783.1"/>
    </source>
</evidence>
<dbReference type="OrthoDB" id="3873024at2759"/>
<organism evidence="2 3">
    <name type="scientific">Gnomoniopsis smithogilvyi</name>
    <dbReference type="NCBI Taxonomy" id="1191159"/>
    <lineage>
        <taxon>Eukaryota</taxon>
        <taxon>Fungi</taxon>
        <taxon>Dikarya</taxon>
        <taxon>Ascomycota</taxon>
        <taxon>Pezizomycotina</taxon>
        <taxon>Sordariomycetes</taxon>
        <taxon>Sordariomycetidae</taxon>
        <taxon>Diaporthales</taxon>
        <taxon>Gnomoniaceae</taxon>
        <taxon>Gnomoniopsis</taxon>
    </lineage>
</organism>
<reference evidence="2" key="1">
    <citation type="submission" date="2022-10" db="EMBL/GenBank/DDBJ databases">
        <title>Tapping the CABI collections for fungal endophytes: first genome assemblies for Collariella, Neodidymelliopsis, Ascochyta clinopodiicola, Didymella pomorum, Didymosphaeria variabile, Neocosmospora piperis and Neocucurbitaria cava.</title>
        <authorList>
            <person name="Hill R."/>
        </authorList>
    </citation>
    <scope>NUCLEOTIDE SEQUENCE</scope>
    <source>
        <strain evidence="2">IMI 355082</strain>
    </source>
</reference>
<evidence type="ECO:0000256" key="1">
    <source>
        <dbReference type="SAM" id="SignalP"/>
    </source>
</evidence>
<proteinExistence type="predicted"/>
<sequence length="106" mass="11452">MKFSLSLLAAFIGAAVADSHYSCTCHNGDSYIWRITSPACDFYKTDRPADVSYVSDTGRCTSSSGNLIDGDSWEAACKKMVTDGYECGDGQGKCYADSDDIKGWCD</sequence>